<protein>
    <submittedName>
        <fullName evidence="2">Uncharacterized protein</fullName>
    </submittedName>
</protein>
<dbReference type="Proteomes" id="UP000003240">
    <property type="component" value="Unassembled WGS sequence"/>
</dbReference>
<gene>
    <name evidence="2" type="ORF">ALO_02066</name>
</gene>
<reference evidence="2 3" key="1">
    <citation type="journal article" date="2011" name="EMBO J.">
        <title>Structural diversity of bacterial flagellar motors.</title>
        <authorList>
            <person name="Chen S."/>
            <person name="Beeby M."/>
            <person name="Murphy G.E."/>
            <person name="Leadbetter J.R."/>
            <person name="Hendrixson D.R."/>
            <person name="Briegel A."/>
            <person name="Li Z."/>
            <person name="Shi J."/>
            <person name="Tocheva E.I."/>
            <person name="Muller A."/>
            <person name="Dobro M.J."/>
            <person name="Jensen G.J."/>
        </authorList>
    </citation>
    <scope>NUCLEOTIDE SEQUENCE [LARGE SCALE GENOMIC DNA]</scope>
    <source>
        <strain evidence="2 3">DSM 6540</strain>
    </source>
</reference>
<evidence type="ECO:0000313" key="3">
    <source>
        <dbReference type="Proteomes" id="UP000003240"/>
    </source>
</evidence>
<dbReference type="AlphaFoldDB" id="F7NEF0"/>
<evidence type="ECO:0000256" key="1">
    <source>
        <dbReference type="SAM" id="SignalP"/>
    </source>
</evidence>
<feature type="chain" id="PRO_5003359336" evidence="1">
    <location>
        <begin position="23"/>
        <end position="142"/>
    </location>
</feature>
<keyword evidence="3" id="KW-1185">Reference proteome</keyword>
<sequence length="142" mass="15339">MKQILVLLLTVSVLLGSPVSGAAGPQEDYELAARIYLSVGASAAAYSGRLGELASYYLEQNGWQIDHYIQAHGRNGARYLIARREGVPYYLVAIVGTENKWDVKTDLRVGKVYFAGSTPEEFAANAAKKKTPPHGTEGPQGL</sequence>
<comment type="caution">
    <text evidence="2">The sequence shown here is derived from an EMBL/GenBank/DDBJ whole genome shotgun (WGS) entry which is preliminary data.</text>
</comment>
<proteinExistence type="predicted"/>
<organism evidence="2 3">
    <name type="scientific">Acetonema longum DSM 6540</name>
    <dbReference type="NCBI Taxonomy" id="1009370"/>
    <lineage>
        <taxon>Bacteria</taxon>
        <taxon>Bacillati</taxon>
        <taxon>Bacillota</taxon>
        <taxon>Negativicutes</taxon>
        <taxon>Acetonemataceae</taxon>
        <taxon>Acetonema</taxon>
    </lineage>
</organism>
<dbReference type="RefSeq" id="WP_004092306.1">
    <property type="nucleotide sequence ID" value="NZ_AFGF01000017.1"/>
</dbReference>
<name>F7NEF0_9FIRM</name>
<dbReference type="EMBL" id="AFGF01000017">
    <property type="protein sequence ID" value="EGO65361.1"/>
    <property type="molecule type" value="Genomic_DNA"/>
</dbReference>
<feature type="signal peptide" evidence="1">
    <location>
        <begin position="1"/>
        <end position="22"/>
    </location>
</feature>
<dbReference type="STRING" id="1009370.ALO_02066"/>
<dbReference type="eggNOG" id="COG3675">
    <property type="taxonomic scope" value="Bacteria"/>
</dbReference>
<accession>F7NEF0</accession>
<keyword evidence="1" id="KW-0732">Signal</keyword>
<evidence type="ECO:0000313" key="2">
    <source>
        <dbReference type="EMBL" id="EGO65361.1"/>
    </source>
</evidence>